<feature type="transmembrane region" description="Helical" evidence="1">
    <location>
        <begin position="169"/>
        <end position="196"/>
    </location>
</feature>
<feature type="domain" description="Acyltransferase 3" evidence="2">
    <location>
        <begin position="8"/>
        <end position="335"/>
    </location>
</feature>
<dbReference type="Pfam" id="PF01757">
    <property type="entry name" value="Acyl_transf_3"/>
    <property type="match status" value="1"/>
</dbReference>
<feature type="transmembrane region" description="Helical" evidence="1">
    <location>
        <begin position="208"/>
        <end position="233"/>
    </location>
</feature>
<evidence type="ECO:0000256" key="1">
    <source>
        <dbReference type="SAM" id="Phobius"/>
    </source>
</evidence>
<reference evidence="3" key="1">
    <citation type="journal article" date="2023" name="Int. J. Syst. Evol. Microbiol.">
        <title>Sinisalibacter aestuarii sp. nov., isolated from estuarine sediment of the Arakawa River.</title>
        <authorList>
            <person name="Arafat S.T."/>
            <person name="Hirano S."/>
            <person name="Sato A."/>
            <person name="Takeuchi K."/>
            <person name="Yasuda T."/>
            <person name="Terahara T."/>
            <person name="Hamada M."/>
            <person name="Kobayashi T."/>
        </authorList>
    </citation>
    <scope>NUCLEOTIDE SEQUENCE</scope>
    <source>
        <strain evidence="3">B-399</strain>
    </source>
</reference>
<protein>
    <submittedName>
        <fullName evidence="3">Acyltransferase</fullName>
    </submittedName>
</protein>
<feature type="transmembrane region" description="Helical" evidence="1">
    <location>
        <begin position="253"/>
        <end position="274"/>
    </location>
</feature>
<keyword evidence="1" id="KW-1133">Transmembrane helix</keyword>
<keyword evidence="1" id="KW-0472">Membrane</keyword>
<name>A0ABQ5LWG1_9RHOB</name>
<feature type="transmembrane region" description="Helical" evidence="1">
    <location>
        <begin position="47"/>
        <end position="65"/>
    </location>
</feature>
<dbReference type="RefSeq" id="WP_281843351.1">
    <property type="nucleotide sequence ID" value="NZ_BROH01000011.1"/>
</dbReference>
<dbReference type="InterPro" id="IPR050879">
    <property type="entry name" value="Acyltransferase_3"/>
</dbReference>
<feature type="transmembrane region" description="Helical" evidence="1">
    <location>
        <begin position="7"/>
        <end position="27"/>
    </location>
</feature>
<feature type="transmembrane region" description="Helical" evidence="1">
    <location>
        <begin position="77"/>
        <end position="94"/>
    </location>
</feature>
<dbReference type="PANTHER" id="PTHR23028:SF131">
    <property type="entry name" value="BLR2367 PROTEIN"/>
    <property type="match status" value="1"/>
</dbReference>
<evidence type="ECO:0000259" key="2">
    <source>
        <dbReference type="Pfam" id="PF01757"/>
    </source>
</evidence>
<feature type="transmembrane region" description="Helical" evidence="1">
    <location>
        <begin position="322"/>
        <end position="339"/>
    </location>
</feature>
<proteinExistence type="predicted"/>
<dbReference type="GO" id="GO:0016746">
    <property type="term" value="F:acyltransferase activity"/>
    <property type="evidence" value="ECO:0007669"/>
    <property type="project" value="UniProtKB-KW"/>
</dbReference>
<keyword evidence="3" id="KW-0012">Acyltransferase</keyword>
<sequence length="365" mass="40149">MTRGFSLYLDALRFGAAFIVVLSHFGYSRFTGGRWLWVRELNLGSDAVIVFFVISGFVISHVAITKRATLGDFTFDRLTRLVSVALPALVLGFMLDRFGAPRSPEIYASAFFHPMPLWEMLLRGLTFSNEWSGLAARLGSNGPFWSLSYEAAYYALFAVAFYLRGPRRIVLLLAGVLLFGVNILILMPAWLMGVALHLAITRQRLPRGVAAAALAALPVLGYALALATGLPATLYDMTAGIDRALTLRFSNEFLWNFLLGLMVTAHLAGIAGLASDRAAARIAPAIRWLAGRSFSVYLVHYPVLQFLAAMPLKTGHAGLDDAILLTLTLTLTLAFGQVFESRLAQWRALLRTGLQMRHARRVQAE</sequence>
<gene>
    <name evidence="3" type="ORF">STA1M1_31910</name>
</gene>
<dbReference type="EMBL" id="BROH01000011">
    <property type="protein sequence ID" value="GKY89322.1"/>
    <property type="molecule type" value="Genomic_DNA"/>
</dbReference>
<feature type="transmembrane region" description="Helical" evidence="1">
    <location>
        <begin position="294"/>
        <end position="310"/>
    </location>
</feature>
<organism evidence="3 4">
    <name type="scientific">Sinisalibacter aestuarii</name>
    <dbReference type="NCBI Taxonomy" id="2949426"/>
    <lineage>
        <taxon>Bacteria</taxon>
        <taxon>Pseudomonadati</taxon>
        <taxon>Pseudomonadota</taxon>
        <taxon>Alphaproteobacteria</taxon>
        <taxon>Rhodobacterales</taxon>
        <taxon>Roseobacteraceae</taxon>
        <taxon>Sinisalibacter</taxon>
    </lineage>
</organism>
<evidence type="ECO:0000313" key="3">
    <source>
        <dbReference type="EMBL" id="GKY89322.1"/>
    </source>
</evidence>
<evidence type="ECO:0000313" key="4">
    <source>
        <dbReference type="Proteomes" id="UP001144205"/>
    </source>
</evidence>
<dbReference type="InterPro" id="IPR002656">
    <property type="entry name" value="Acyl_transf_3_dom"/>
</dbReference>
<keyword evidence="3" id="KW-0808">Transferase</keyword>
<keyword evidence="4" id="KW-1185">Reference proteome</keyword>
<dbReference type="Proteomes" id="UP001144205">
    <property type="component" value="Unassembled WGS sequence"/>
</dbReference>
<keyword evidence="1" id="KW-0812">Transmembrane</keyword>
<dbReference type="PANTHER" id="PTHR23028">
    <property type="entry name" value="ACETYLTRANSFERASE"/>
    <property type="match status" value="1"/>
</dbReference>
<comment type="caution">
    <text evidence="3">The sequence shown here is derived from an EMBL/GenBank/DDBJ whole genome shotgun (WGS) entry which is preliminary data.</text>
</comment>
<accession>A0ABQ5LWG1</accession>